<dbReference type="GO" id="GO:0046872">
    <property type="term" value="F:metal ion binding"/>
    <property type="evidence" value="ECO:0007669"/>
    <property type="project" value="UniProtKB-KW"/>
</dbReference>
<sequence length="72" mass="8269">MATKERFTVRGAHCENCIATIERALRRLDGIVHVDAKLQPQAFVEVEYDPEKVNRDTLRRAIEQVGYELVAE</sequence>
<dbReference type="AlphaFoldDB" id="H5SHJ6"/>
<protein>
    <submittedName>
        <fullName evidence="3">Hypothetical conserved protein</fullName>
    </submittedName>
</protein>
<dbReference type="CDD" id="cd00371">
    <property type="entry name" value="HMA"/>
    <property type="match status" value="1"/>
</dbReference>
<dbReference type="Gene3D" id="3.30.70.100">
    <property type="match status" value="1"/>
</dbReference>
<dbReference type="SUPFAM" id="SSF55008">
    <property type="entry name" value="HMA, heavy metal-associated domain"/>
    <property type="match status" value="1"/>
</dbReference>
<dbReference type="EMBL" id="AP011722">
    <property type="protein sequence ID" value="BAL55632.1"/>
    <property type="molecule type" value="Genomic_DNA"/>
</dbReference>
<keyword evidence="1" id="KW-0479">Metal-binding</keyword>
<evidence type="ECO:0000259" key="2">
    <source>
        <dbReference type="PROSITE" id="PS50846"/>
    </source>
</evidence>
<proteinExistence type="predicted"/>
<reference evidence="3" key="2">
    <citation type="journal article" date="2012" name="PLoS ONE">
        <title>A Deeply Branching Thermophilic Bacterium with an Ancient Acetyl-CoA Pathway Dominates a Subsurface Ecosystem.</title>
        <authorList>
            <person name="Takami H."/>
            <person name="Noguchi H."/>
            <person name="Takaki Y."/>
            <person name="Uchiyama I."/>
            <person name="Toyoda A."/>
            <person name="Nishi S."/>
            <person name="Chee G.-J."/>
            <person name="Arai W."/>
            <person name="Nunoura T."/>
            <person name="Itoh T."/>
            <person name="Hattori M."/>
            <person name="Takai K."/>
        </authorList>
    </citation>
    <scope>NUCLEOTIDE SEQUENCE</scope>
</reference>
<dbReference type="PROSITE" id="PS50846">
    <property type="entry name" value="HMA_2"/>
    <property type="match status" value="1"/>
</dbReference>
<evidence type="ECO:0000313" key="3">
    <source>
        <dbReference type="EMBL" id="BAL55632.1"/>
    </source>
</evidence>
<organism evidence="3">
    <name type="scientific">uncultured Bacteroidota bacterium</name>
    <dbReference type="NCBI Taxonomy" id="152509"/>
    <lineage>
        <taxon>Bacteria</taxon>
        <taxon>Pseudomonadati</taxon>
        <taxon>Bacteroidota</taxon>
        <taxon>environmental samples</taxon>
    </lineage>
</organism>
<name>H5SHJ6_9BACT</name>
<reference evidence="3" key="1">
    <citation type="journal article" date="2005" name="Environ. Microbiol.">
        <title>Genetic and functional properties of uncultivated thermophilic crenarchaeotes from a subsurface gold mine as revealed by analysis of genome fragments.</title>
        <authorList>
            <person name="Nunoura T."/>
            <person name="Hirayama H."/>
            <person name="Takami H."/>
            <person name="Oida H."/>
            <person name="Nishi S."/>
            <person name="Shimamura S."/>
            <person name="Suzuki Y."/>
            <person name="Inagaki F."/>
            <person name="Takai K."/>
            <person name="Nealson K.H."/>
            <person name="Horikoshi K."/>
        </authorList>
    </citation>
    <scope>NUCLEOTIDE SEQUENCE</scope>
</reference>
<dbReference type="InterPro" id="IPR036163">
    <property type="entry name" value="HMA_dom_sf"/>
</dbReference>
<evidence type="ECO:0000256" key="1">
    <source>
        <dbReference type="ARBA" id="ARBA00022723"/>
    </source>
</evidence>
<accession>H5SHJ6</accession>
<dbReference type="PROSITE" id="PS01047">
    <property type="entry name" value="HMA_1"/>
    <property type="match status" value="1"/>
</dbReference>
<gene>
    <name evidence="3" type="ORF">HGMM_F29C06C13</name>
</gene>
<feature type="domain" description="HMA" evidence="2">
    <location>
        <begin position="3"/>
        <end position="70"/>
    </location>
</feature>
<dbReference type="Pfam" id="PF00403">
    <property type="entry name" value="HMA"/>
    <property type="match status" value="1"/>
</dbReference>
<dbReference type="InterPro" id="IPR017969">
    <property type="entry name" value="Heavy-metal-associated_CS"/>
</dbReference>
<dbReference type="InterPro" id="IPR006121">
    <property type="entry name" value="HMA_dom"/>
</dbReference>